<sequence>MSEFYTPRDLDILHGRNVSHHQLEKDLTHLERVVPQLVADSALGLVYWHRRIAVLKTEQTLLPDGARRVMRLLSILDQIKKKSPYT</sequence>
<protein>
    <submittedName>
        <fullName evidence="1">Uncharacterized protein</fullName>
    </submittedName>
</protein>
<dbReference type="Proteomes" id="UP000248918">
    <property type="component" value="Unassembled WGS sequence"/>
</dbReference>
<evidence type="ECO:0000313" key="1">
    <source>
        <dbReference type="EMBL" id="RAS15803.1"/>
    </source>
</evidence>
<gene>
    <name evidence="1" type="ORF">BX591_1532</name>
</gene>
<dbReference type="AlphaFoldDB" id="A0A329B5Y9"/>
<reference evidence="1 2" key="1">
    <citation type="submission" date="2018-06" db="EMBL/GenBank/DDBJ databases">
        <title>Genomic Encyclopedia of Type Strains, Phase III (KMG-III): the genomes of soil and plant-associated and newly described type strains.</title>
        <authorList>
            <person name="Whitman W."/>
        </authorList>
    </citation>
    <scope>NUCLEOTIDE SEQUENCE [LARGE SCALE GENOMIC DNA]</scope>
    <source>
        <strain evidence="1 2">LMG 23644</strain>
    </source>
</reference>
<name>A0A329B5Y9_9BURK</name>
<dbReference type="EMBL" id="QLTK01000053">
    <property type="protein sequence ID" value="RAS15803.1"/>
    <property type="molecule type" value="Genomic_DNA"/>
</dbReference>
<proteinExistence type="predicted"/>
<organism evidence="1 2">
    <name type="scientific">Paraburkholderia bryophila</name>
    <dbReference type="NCBI Taxonomy" id="420952"/>
    <lineage>
        <taxon>Bacteria</taxon>
        <taxon>Pseudomonadati</taxon>
        <taxon>Pseudomonadota</taxon>
        <taxon>Betaproteobacteria</taxon>
        <taxon>Burkholderiales</taxon>
        <taxon>Burkholderiaceae</taxon>
        <taxon>Paraburkholderia</taxon>
    </lineage>
</organism>
<accession>A0A329B5Y9</accession>
<evidence type="ECO:0000313" key="2">
    <source>
        <dbReference type="Proteomes" id="UP000248918"/>
    </source>
</evidence>
<comment type="caution">
    <text evidence="1">The sequence shown here is derived from an EMBL/GenBank/DDBJ whole genome shotgun (WGS) entry which is preliminary data.</text>
</comment>